<keyword evidence="10" id="KW-0249">Electron transport</keyword>
<keyword evidence="11 17" id="KW-1133">Transmembrane helix</keyword>
<dbReference type="GO" id="GO:0042773">
    <property type="term" value="P:ATP synthesis coupled electron transport"/>
    <property type="evidence" value="ECO:0007669"/>
    <property type="project" value="InterPro"/>
</dbReference>
<evidence type="ECO:0000256" key="8">
    <source>
        <dbReference type="ARBA" id="ARBA00022792"/>
    </source>
</evidence>
<feature type="transmembrane region" description="Helical" evidence="17">
    <location>
        <begin position="151"/>
        <end position="169"/>
    </location>
</feature>
<evidence type="ECO:0000313" key="21">
    <source>
        <dbReference type="EMBL" id="UFZ12846.1"/>
    </source>
</evidence>
<keyword evidence="5 17" id="KW-0813">Transport</keyword>
<sequence length="575" mass="65278">MSLSICLVSFYFLMSWSLFLFFMFLKFILMDIVIFIEWELLTLNSGSIVMTFLFDWMSLLFMSFVLFISSLVIYYSMGYMHGDYNMNRFIILVLLFVLSMMLLIISPNLISILLGWDGLGLVSYCLVIYYQNEKSYNAGMITALSNRIGDVALLMAIAWMLNFGSWNYIFYLDVMKNSFEMQLICLLVVLAAITKSAQIPFSSWLPAAMAAPTPVSALVHSSTLVTAGVYLLIRFNVLMEGTMVSMILLLLGCLTMFMAGVGANFEFDLKKIIALSTLSQLGLMMSILSMGMPMLAYFHLLTHALFKALLFMCAGSVIHNMGNCQDIRFMGGIVNQLPLTLGCMNIANLALCGTPFLAGFYSKDLILEMVSLSYLNIMIYFLYFISTGLTVCYSFRLVYYSMTGMFNFKSLNSVFDEEWSMIKGMLGLLFLAIFGGSMLSWLIFPSPSVIVLPLNLKIMTLFVSVIGMWLGYEMSKFKLVWNLYSYKFYSLSMFLGSMWFMPILSTKFVSKLFLILGLKIIKSIDQGWSEMFGGQGIYLFIKSNSMINQSFQMNSLKIFLLSFIVWLIILLIVMI</sequence>
<evidence type="ECO:0000256" key="6">
    <source>
        <dbReference type="ARBA" id="ARBA00022660"/>
    </source>
</evidence>
<feature type="domain" description="NADH dehydrogenase subunit 5 C-terminal" evidence="20">
    <location>
        <begin position="393"/>
        <end position="574"/>
    </location>
</feature>
<protein>
    <recommendedName>
        <fullName evidence="4 17">NADH-ubiquinone oxidoreductase chain 5</fullName>
        <ecNumber evidence="3 17">7.1.1.2</ecNumber>
    </recommendedName>
</protein>
<dbReference type="Pfam" id="PF00662">
    <property type="entry name" value="Proton_antipo_N"/>
    <property type="match status" value="1"/>
</dbReference>
<dbReference type="GO" id="GO:0015990">
    <property type="term" value="P:electron transport coupled proton transport"/>
    <property type="evidence" value="ECO:0007669"/>
    <property type="project" value="TreeGrafter"/>
</dbReference>
<dbReference type="PANTHER" id="PTHR42829">
    <property type="entry name" value="NADH-UBIQUINONE OXIDOREDUCTASE CHAIN 5"/>
    <property type="match status" value="1"/>
</dbReference>
<dbReference type="PRINTS" id="PR01434">
    <property type="entry name" value="NADHDHGNASE5"/>
</dbReference>
<keyword evidence="9" id="KW-1278">Translocase</keyword>
<feature type="transmembrane region" description="Helical" evidence="17">
    <location>
        <begin position="339"/>
        <end position="357"/>
    </location>
</feature>
<evidence type="ECO:0000256" key="14">
    <source>
        <dbReference type="ARBA" id="ARBA00023128"/>
    </source>
</evidence>
<evidence type="ECO:0000256" key="5">
    <source>
        <dbReference type="ARBA" id="ARBA00022448"/>
    </source>
</evidence>
<comment type="function">
    <text evidence="1">Core subunit of the mitochondrial membrane respiratory chain NADH dehydrogenase (Complex I) that is believed to belong to the minimal assembly required for catalysis. Complex I functions in the transfer of electrons from NADH to the respiratory chain. The immediate electron acceptor for the enzyme is believed to be ubiquinone.</text>
</comment>
<feature type="transmembrane region" description="Helical" evidence="17">
    <location>
        <begin position="217"/>
        <end position="237"/>
    </location>
</feature>
<comment type="similarity">
    <text evidence="17">Belongs to the complex I subunit 5 family.</text>
</comment>
<dbReference type="InterPro" id="IPR001516">
    <property type="entry name" value="Proton_antipo_N"/>
</dbReference>
<dbReference type="InterPro" id="IPR003945">
    <property type="entry name" value="NU5C-like"/>
</dbReference>
<comment type="subcellular location">
    <subcellularLocation>
        <location evidence="2">Mitochondrion inner membrane</location>
        <topology evidence="2">Multi-pass membrane protein</topology>
    </subcellularLocation>
</comment>
<keyword evidence="13 17" id="KW-0830">Ubiquinone</keyword>
<keyword evidence="7 17" id="KW-0812">Transmembrane</keyword>
<evidence type="ECO:0000256" key="17">
    <source>
        <dbReference type="RuleBase" id="RU003404"/>
    </source>
</evidence>
<feature type="transmembrane region" description="Helical" evidence="17">
    <location>
        <begin position="89"/>
        <end position="106"/>
    </location>
</feature>
<evidence type="ECO:0000259" key="20">
    <source>
        <dbReference type="Pfam" id="PF06455"/>
    </source>
</evidence>
<feature type="transmembrane region" description="Helical" evidence="17">
    <location>
        <begin position="420"/>
        <end position="444"/>
    </location>
</feature>
<dbReference type="GO" id="GO:0003954">
    <property type="term" value="F:NADH dehydrogenase activity"/>
    <property type="evidence" value="ECO:0007669"/>
    <property type="project" value="TreeGrafter"/>
</dbReference>
<dbReference type="GO" id="GO:0008137">
    <property type="term" value="F:NADH dehydrogenase (ubiquinone) activity"/>
    <property type="evidence" value="ECO:0007669"/>
    <property type="project" value="UniProtKB-EC"/>
</dbReference>
<feature type="domain" description="NADH:quinone oxidoreductase/Mrp antiporter transmembrane" evidence="18">
    <location>
        <begin position="106"/>
        <end position="388"/>
    </location>
</feature>
<evidence type="ECO:0000259" key="19">
    <source>
        <dbReference type="Pfam" id="PF00662"/>
    </source>
</evidence>
<comment type="catalytic activity">
    <reaction evidence="16 17">
        <text>a ubiquinone + NADH + 5 H(+)(in) = a ubiquinol + NAD(+) + 4 H(+)(out)</text>
        <dbReference type="Rhea" id="RHEA:29091"/>
        <dbReference type="Rhea" id="RHEA-COMP:9565"/>
        <dbReference type="Rhea" id="RHEA-COMP:9566"/>
        <dbReference type="ChEBI" id="CHEBI:15378"/>
        <dbReference type="ChEBI" id="CHEBI:16389"/>
        <dbReference type="ChEBI" id="CHEBI:17976"/>
        <dbReference type="ChEBI" id="CHEBI:57540"/>
        <dbReference type="ChEBI" id="CHEBI:57945"/>
        <dbReference type="EC" id="7.1.1.2"/>
    </reaction>
</comment>
<proteinExistence type="inferred from homology"/>
<gene>
    <name evidence="21" type="primary">nad5</name>
</gene>
<evidence type="ECO:0000256" key="13">
    <source>
        <dbReference type="ARBA" id="ARBA00023075"/>
    </source>
</evidence>
<dbReference type="EC" id="7.1.1.2" evidence="3 17"/>
<dbReference type="InterPro" id="IPR010934">
    <property type="entry name" value="NADH_DH_su5_C"/>
</dbReference>
<dbReference type="Pfam" id="PF06455">
    <property type="entry name" value="NADH5_C"/>
    <property type="match status" value="1"/>
</dbReference>
<dbReference type="PANTHER" id="PTHR42829:SF2">
    <property type="entry name" value="NADH-UBIQUINONE OXIDOREDUCTASE CHAIN 5"/>
    <property type="match status" value="1"/>
</dbReference>
<feature type="transmembrane region" description="Helical" evidence="17">
    <location>
        <begin position="556"/>
        <end position="574"/>
    </location>
</feature>
<evidence type="ECO:0000256" key="10">
    <source>
        <dbReference type="ARBA" id="ARBA00022982"/>
    </source>
</evidence>
<evidence type="ECO:0000256" key="16">
    <source>
        <dbReference type="ARBA" id="ARBA00049551"/>
    </source>
</evidence>
<keyword evidence="14 17" id="KW-0496">Mitochondrion</keyword>
<evidence type="ECO:0000256" key="7">
    <source>
        <dbReference type="ARBA" id="ARBA00022692"/>
    </source>
</evidence>
<dbReference type="AlphaFoldDB" id="A0A8K1T7E7"/>
<feature type="transmembrane region" description="Helical" evidence="17">
    <location>
        <begin position="56"/>
        <end position="77"/>
    </location>
</feature>
<feature type="transmembrane region" description="Helical" evidence="17">
    <location>
        <begin position="12"/>
        <end position="36"/>
    </location>
</feature>
<reference evidence="21" key="1">
    <citation type="journal article" date="2021" name="Cladistics">
        <title>Similar pattern, different paths: tracing the biogeographical history of Megaloptera (Insecta: Neuropterida) using mitochondrial phylogenomics.</title>
        <authorList>
            <person name="Jiang Y."/>
            <person name="Yue L."/>
            <person name="Yang F."/>
            <person name="Gillung J.P."/>
            <person name="Winterton S.L."/>
            <person name="Price B.W."/>
            <person name="Contreras-Ramos A."/>
            <person name="Hayashi F."/>
            <person name="Aspoeck U."/>
            <person name="Aspoeck H."/>
            <person name="Yeates D.K."/>
            <person name="Yang D."/>
            <person name="Liu X."/>
        </authorList>
    </citation>
    <scope>NUCLEOTIDE SEQUENCE</scope>
    <source>
        <strain evidence="21">MEGJYL012</strain>
    </source>
</reference>
<evidence type="ECO:0000256" key="11">
    <source>
        <dbReference type="ARBA" id="ARBA00022989"/>
    </source>
</evidence>
<dbReference type="Pfam" id="PF00361">
    <property type="entry name" value="Proton_antipo_M"/>
    <property type="match status" value="1"/>
</dbReference>
<dbReference type="GO" id="GO:0005743">
    <property type="term" value="C:mitochondrial inner membrane"/>
    <property type="evidence" value="ECO:0007669"/>
    <property type="project" value="UniProtKB-SubCell"/>
</dbReference>
<evidence type="ECO:0000256" key="4">
    <source>
        <dbReference type="ARBA" id="ARBA00021096"/>
    </source>
</evidence>
<evidence type="ECO:0000256" key="15">
    <source>
        <dbReference type="ARBA" id="ARBA00023136"/>
    </source>
</evidence>
<dbReference type="EMBL" id="MW642268">
    <property type="protein sequence ID" value="UFZ12846.1"/>
    <property type="molecule type" value="Genomic_DNA"/>
</dbReference>
<evidence type="ECO:0000256" key="1">
    <source>
        <dbReference type="ARBA" id="ARBA00003257"/>
    </source>
</evidence>
<evidence type="ECO:0000259" key="18">
    <source>
        <dbReference type="Pfam" id="PF00361"/>
    </source>
</evidence>
<dbReference type="InterPro" id="IPR001750">
    <property type="entry name" value="ND/Mrp_TM"/>
</dbReference>
<feature type="transmembrane region" description="Helical" evidence="17">
    <location>
        <begin position="181"/>
        <end position="205"/>
    </location>
</feature>
<feature type="transmembrane region" description="Helical" evidence="17">
    <location>
        <begin position="484"/>
        <end position="504"/>
    </location>
</feature>
<accession>A0A8K1T7E7</accession>
<feature type="transmembrane region" description="Helical" evidence="17">
    <location>
        <begin position="450"/>
        <end position="472"/>
    </location>
</feature>
<comment type="function">
    <text evidence="17">Core subunit of the mitochondrial membrane respiratory chain NADH dehydrogenase (Complex I) which catalyzes electron transfer from NADH through the respiratory chain, using ubiquinone as an electron acceptor. Essential for the catalytic activity and assembly of complex I.</text>
</comment>
<keyword evidence="15 17" id="KW-0472">Membrane</keyword>
<evidence type="ECO:0000256" key="3">
    <source>
        <dbReference type="ARBA" id="ARBA00012944"/>
    </source>
</evidence>
<feature type="transmembrane region" description="Helical" evidence="17">
    <location>
        <begin position="243"/>
        <end position="265"/>
    </location>
</feature>
<geneLocation type="mitochondrion" evidence="21"/>
<organism evidence="21">
    <name type="scientific">Chloronia mexicana</name>
    <dbReference type="NCBI Taxonomy" id="1569769"/>
    <lineage>
        <taxon>Eukaryota</taxon>
        <taxon>Metazoa</taxon>
        <taxon>Ecdysozoa</taxon>
        <taxon>Arthropoda</taxon>
        <taxon>Hexapoda</taxon>
        <taxon>Insecta</taxon>
        <taxon>Pterygota</taxon>
        <taxon>Neoptera</taxon>
        <taxon>Endopterygota</taxon>
        <taxon>Megaloptera</taxon>
        <taxon>Corydalidae</taxon>
        <taxon>Corydalinae</taxon>
        <taxon>Chloronia</taxon>
    </lineage>
</organism>
<keyword evidence="8" id="KW-0999">Mitochondrion inner membrane</keyword>
<keyword evidence="6" id="KW-0679">Respiratory chain</keyword>
<evidence type="ECO:0000256" key="2">
    <source>
        <dbReference type="ARBA" id="ARBA00004448"/>
    </source>
</evidence>
<name>A0A8K1T7E7_9NEOP</name>
<feature type="domain" description="NADH-Ubiquinone oxidoreductase (complex I) chain 5 N-terminal" evidence="19">
    <location>
        <begin position="42"/>
        <end position="89"/>
    </location>
</feature>
<feature type="transmembrane region" description="Helical" evidence="17">
    <location>
        <begin position="377"/>
        <end position="399"/>
    </location>
</feature>
<evidence type="ECO:0000256" key="12">
    <source>
        <dbReference type="ARBA" id="ARBA00023027"/>
    </source>
</evidence>
<feature type="transmembrane region" description="Helical" evidence="17">
    <location>
        <begin position="296"/>
        <end position="318"/>
    </location>
</feature>
<evidence type="ECO:0000256" key="9">
    <source>
        <dbReference type="ARBA" id="ARBA00022967"/>
    </source>
</evidence>
<keyword evidence="12 17" id="KW-0520">NAD</keyword>